<dbReference type="Proteomes" id="UP001107961">
    <property type="component" value="Unassembled WGS sequence"/>
</dbReference>
<accession>A0A9Q3W5D4</accession>
<evidence type="ECO:0000256" key="1">
    <source>
        <dbReference type="SAM" id="Phobius"/>
    </source>
</evidence>
<evidence type="ECO:0000313" key="3">
    <source>
        <dbReference type="Proteomes" id="UP001107961"/>
    </source>
</evidence>
<keyword evidence="1" id="KW-0472">Membrane</keyword>
<dbReference type="Pfam" id="PF06961">
    <property type="entry name" value="DUF1294"/>
    <property type="match status" value="1"/>
</dbReference>
<keyword evidence="3" id="KW-1185">Reference proteome</keyword>
<evidence type="ECO:0000313" key="2">
    <source>
        <dbReference type="EMBL" id="MCE7508864.1"/>
    </source>
</evidence>
<feature type="transmembrane region" description="Helical" evidence="1">
    <location>
        <begin position="29"/>
        <end position="47"/>
    </location>
</feature>
<protein>
    <submittedName>
        <fullName evidence="2">DUF1294 domain-containing protein</fullName>
    </submittedName>
</protein>
<dbReference type="EMBL" id="JAJVKT010000009">
    <property type="protein sequence ID" value="MCE7508864.1"/>
    <property type="molecule type" value="Genomic_DNA"/>
</dbReference>
<feature type="transmembrane region" description="Helical" evidence="1">
    <location>
        <begin position="94"/>
        <end position="112"/>
    </location>
</feature>
<dbReference type="InterPro" id="IPR010718">
    <property type="entry name" value="DUF1294"/>
</dbReference>
<comment type="caution">
    <text evidence="2">The sequence shown here is derived from an EMBL/GenBank/DDBJ whole genome shotgun (WGS) entry which is preliminary data.</text>
</comment>
<dbReference type="AlphaFoldDB" id="A0A9Q3W5D4"/>
<organism evidence="2 3">
    <name type="scientific">Alloalcanivorax xenomutans</name>
    <dbReference type="NCBI Taxonomy" id="1094342"/>
    <lineage>
        <taxon>Bacteria</taxon>
        <taxon>Pseudomonadati</taxon>
        <taxon>Pseudomonadota</taxon>
        <taxon>Gammaproteobacteria</taxon>
        <taxon>Oceanospirillales</taxon>
        <taxon>Alcanivoracaceae</taxon>
        <taxon>Alloalcanivorax</taxon>
    </lineage>
</organism>
<keyword evidence="1" id="KW-0812">Transmembrane</keyword>
<sequence length="133" mass="14694">MNRLLPTLLVVVVFLVGSAILAPESEWRWFVGFYALMSALSFSLYGLDKRASVRGGWRTPEARLHLVELLGGWPGALLAQRVFRHKTRKTSFRVVFYLAVAANLVALGWLLFADGGPGWPLLSGLGERLRGGL</sequence>
<gene>
    <name evidence="2" type="ORF">LZG35_09470</name>
</gene>
<keyword evidence="1" id="KW-1133">Transmembrane helix</keyword>
<dbReference type="RefSeq" id="WP_233925780.1">
    <property type="nucleotide sequence ID" value="NZ_JAJVKT010000009.1"/>
</dbReference>
<proteinExistence type="predicted"/>
<name>A0A9Q3W5D4_9GAMM</name>
<reference evidence="2" key="1">
    <citation type="submission" date="2022-01" db="EMBL/GenBank/DDBJ databases">
        <authorList>
            <person name="Karlyshev A.V."/>
            <person name="Jaspars M."/>
        </authorList>
    </citation>
    <scope>NUCLEOTIDE SEQUENCE</scope>
    <source>
        <strain evidence="2">AGSA3-2</strain>
    </source>
</reference>